<dbReference type="GO" id="GO:0032259">
    <property type="term" value="P:methylation"/>
    <property type="evidence" value="ECO:0007669"/>
    <property type="project" value="UniProtKB-KW"/>
</dbReference>
<organism evidence="4 5">
    <name type="scientific">Zavarzinia aquatilis</name>
    <dbReference type="NCBI Taxonomy" id="2211142"/>
    <lineage>
        <taxon>Bacteria</taxon>
        <taxon>Pseudomonadati</taxon>
        <taxon>Pseudomonadota</taxon>
        <taxon>Alphaproteobacteria</taxon>
        <taxon>Rhodospirillales</taxon>
        <taxon>Zavarziniaceae</taxon>
        <taxon>Zavarzinia</taxon>
    </lineage>
</organism>
<dbReference type="PANTHER" id="PTHR47739:SF1">
    <property type="entry name" value="TRNA1(VAL) (ADENINE(37)-N6)-METHYLTRANSFERASE"/>
    <property type="match status" value="1"/>
</dbReference>
<feature type="domain" description="Methyltransferase small" evidence="3">
    <location>
        <begin position="38"/>
        <end position="130"/>
    </location>
</feature>
<evidence type="ECO:0000259" key="3">
    <source>
        <dbReference type="Pfam" id="PF05175"/>
    </source>
</evidence>
<accession>A0A317EE70</accession>
<dbReference type="InterPro" id="IPR007848">
    <property type="entry name" value="Small_mtfrase_dom"/>
</dbReference>
<evidence type="ECO:0000313" key="4">
    <source>
        <dbReference type="EMBL" id="PWR24410.1"/>
    </source>
</evidence>
<name>A0A317EE70_9PROT</name>
<dbReference type="OrthoDB" id="5489421at2"/>
<dbReference type="Pfam" id="PF05175">
    <property type="entry name" value="MTS"/>
    <property type="match status" value="1"/>
</dbReference>
<reference evidence="4 5" key="1">
    <citation type="submission" date="2018-05" db="EMBL/GenBank/DDBJ databases">
        <title>Zavarzinia sp. HR-AS.</title>
        <authorList>
            <person name="Lee Y."/>
            <person name="Jeon C.O."/>
        </authorList>
    </citation>
    <scope>NUCLEOTIDE SEQUENCE [LARGE SCALE GENOMIC DNA]</scope>
    <source>
        <strain evidence="4 5">HR-AS</strain>
    </source>
</reference>
<dbReference type="InterPro" id="IPR050210">
    <property type="entry name" value="tRNA_Adenine-N(6)_MTase"/>
</dbReference>
<comment type="caution">
    <text evidence="4">The sequence shown here is derived from an EMBL/GenBank/DDBJ whole genome shotgun (WGS) entry which is preliminary data.</text>
</comment>
<keyword evidence="5" id="KW-1185">Reference proteome</keyword>
<dbReference type="EMBL" id="QGLE01000004">
    <property type="protein sequence ID" value="PWR24410.1"/>
    <property type="molecule type" value="Genomic_DNA"/>
</dbReference>
<dbReference type="AlphaFoldDB" id="A0A317EE70"/>
<dbReference type="CDD" id="cd02440">
    <property type="entry name" value="AdoMet_MTases"/>
    <property type="match status" value="1"/>
</dbReference>
<dbReference type="RefSeq" id="WP_109905082.1">
    <property type="nucleotide sequence ID" value="NZ_QGLE01000004.1"/>
</dbReference>
<gene>
    <name evidence="4" type="ORF">DKG74_09545</name>
</gene>
<keyword evidence="2" id="KW-0949">S-adenosyl-L-methionine</keyword>
<dbReference type="GO" id="GO:0008168">
    <property type="term" value="F:methyltransferase activity"/>
    <property type="evidence" value="ECO:0007669"/>
    <property type="project" value="UniProtKB-KW"/>
</dbReference>
<proteinExistence type="predicted"/>
<sequence length="247" mass="25982">MTSGATPPETVTEDLLLGGRLRLLQPADGYRAAIDPVLLAASVATPEGGSVLDLGCGSGAALLCLGWRRPDLALTGLDADADALALAQRSAALNDMAGRCSFLRRAVEDGLPRQAFDAVMTNPPYLEQGRGTAPANSRRDAHMEGGADLARWLDEATRALRPRGSLHVIHRADRLPEILALIAPRLGAIEILPLWPKAGAEARRVIVSGRLGRRTPARLRPGLVLHAADGAFTPEAEAILRGGGVLI</sequence>
<evidence type="ECO:0000256" key="1">
    <source>
        <dbReference type="ARBA" id="ARBA00022603"/>
    </source>
</evidence>
<evidence type="ECO:0000313" key="5">
    <source>
        <dbReference type="Proteomes" id="UP000245461"/>
    </source>
</evidence>
<keyword evidence="4" id="KW-0808">Transferase</keyword>
<dbReference type="Proteomes" id="UP000245461">
    <property type="component" value="Unassembled WGS sequence"/>
</dbReference>
<dbReference type="InterPro" id="IPR029063">
    <property type="entry name" value="SAM-dependent_MTases_sf"/>
</dbReference>
<protein>
    <submittedName>
        <fullName evidence="4">Methyltransferase</fullName>
    </submittedName>
</protein>
<evidence type="ECO:0000256" key="2">
    <source>
        <dbReference type="ARBA" id="ARBA00022691"/>
    </source>
</evidence>
<dbReference type="SUPFAM" id="SSF53335">
    <property type="entry name" value="S-adenosyl-L-methionine-dependent methyltransferases"/>
    <property type="match status" value="1"/>
</dbReference>
<dbReference type="Gene3D" id="3.40.50.150">
    <property type="entry name" value="Vaccinia Virus protein VP39"/>
    <property type="match status" value="1"/>
</dbReference>
<dbReference type="PANTHER" id="PTHR47739">
    <property type="entry name" value="TRNA1(VAL) (ADENINE(37)-N6)-METHYLTRANSFERASE"/>
    <property type="match status" value="1"/>
</dbReference>
<keyword evidence="1 4" id="KW-0489">Methyltransferase</keyword>